<gene>
    <name evidence="1" type="ORF">A2Z23_02170</name>
</gene>
<accession>A0A1F5G3Y0</accession>
<proteinExistence type="predicted"/>
<evidence type="ECO:0000313" key="2">
    <source>
        <dbReference type="Proteomes" id="UP000176628"/>
    </source>
</evidence>
<protein>
    <submittedName>
        <fullName evidence="1">Uncharacterized protein</fullName>
    </submittedName>
</protein>
<organism evidence="1 2">
    <name type="scientific">Candidatus Curtissbacteria bacterium RBG_16_39_7</name>
    <dbReference type="NCBI Taxonomy" id="1797707"/>
    <lineage>
        <taxon>Bacteria</taxon>
        <taxon>Candidatus Curtissiibacteriota</taxon>
    </lineage>
</organism>
<comment type="caution">
    <text evidence="1">The sequence shown here is derived from an EMBL/GenBank/DDBJ whole genome shotgun (WGS) entry which is preliminary data.</text>
</comment>
<evidence type="ECO:0000313" key="1">
    <source>
        <dbReference type="EMBL" id="OGD86593.1"/>
    </source>
</evidence>
<dbReference type="AlphaFoldDB" id="A0A1F5G3Y0"/>
<name>A0A1F5G3Y0_9BACT</name>
<dbReference type="Proteomes" id="UP000176628">
    <property type="component" value="Unassembled WGS sequence"/>
</dbReference>
<dbReference type="EMBL" id="MFAV01000015">
    <property type="protein sequence ID" value="OGD86593.1"/>
    <property type="molecule type" value="Genomic_DNA"/>
</dbReference>
<sequence length="66" mass="7123">MIRSVLVKKIAVIVVLTFLLLGTIFTLRFLVGGGEDTWICVNGQWIKHGNPGVLMPEGGCGGRIVK</sequence>
<reference evidence="1 2" key="1">
    <citation type="journal article" date="2016" name="Nat. Commun.">
        <title>Thousands of microbial genomes shed light on interconnected biogeochemical processes in an aquifer system.</title>
        <authorList>
            <person name="Anantharaman K."/>
            <person name="Brown C.T."/>
            <person name="Hug L.A."/>
            <person name="Sharon I."/>
            <person name="Castelle C.J."/>
            <person name="Probst A.J."/>
            <person name="Thomas B.C."/>
            <person name="Singh A."/>
            <person name="Wilkins M.J."/>
            <person name="Karaoz U."/>
            <person name="Brodie E.L."/>
            <person name="Williams K.H."/>
            <person name="Hubbard S.S."/>
            <person name="Banfield J.F."/>
        </authorList>
    </citation>
    <scope>NUCLEOTIDE SEQUENCE [LARGE SCALE GENOMIC DNA]</scope>
</reference>